<evidence type="ECO:0000313" key="2">
    <source>
        <dbReference type="EMBL" id="SJZ84159.1"/>
    </source>
</evidence>
<feature type="region of interest" description="Disordered" evidence="1">
    <location>
        <begin position="1"/>
        <end position="20"/>
    </location>
</feature>
<dbReference type="InterPro" id="IPR018912">
    <property type="entry name" value="DUF2478"/>
</dbReference>
<dbReference type="Proteomes" id="UP000190135">
    <property type="component" value="Unassembled WGS sequence"/>
</dbReference>
<gene>
    <name evidence="2" type="ORF">SAMN05428963_103246</name>
</gene>
<dbReference type="OrthoDB" id="5918880at2"/>
<sequence length="210" mass="22745">MSASSQVSPGSAETSSPALPLMFERGPFDSGREVWLGAIATDDRAGLDRQLGVILSEMKGRGARIIGLLQTVLDDSDCDCSKLAVRDLASDELIPITQFLGHESHSCRLDTRRLAEVSGLLEKQIEPGVELLLINRFGKVEAEGHGLRDLICQAIELGIPTLVTVQTSHLDAWASFESGLAQYLPPEPEVVRAWCEAAVKATVERKAIRV</sequence>
<feature type="compositionally biased region" description="Polar residues" evidence="1">
    <location>
        <begin position="1"/>
        <end position="17"/>
    </location>
</feature>
<protein>
    <recommendedName>
        <fullName evidence="4">Nucleoside-triphosphatase THEP1</fullName>
    </recommendedName>
</protein>
<organism evidence="2 3">
    <name type="scientific">Consotaella salsifontis</name>
    <dbReference type="NCBI Taxonomy" id="1365950"/>
    <lineage>
        <taxon>Bacteria</taxon>
        <taxon>Pseudomonadati</taxon>
        <taxon>Pseudomonadota</taxon>
        <taxon>Alphaproteobacteria</taxon>
        <taxon>Hyphomicrobiales</taxon>
        <taxon>Aurantimonadaceae</taxon>
        <taxon>Consotaella</taxon>
    </lineage>
</organism>
<name>A0A1T4NY64_9HYPH</name>
<evidence type="ECO:0000256" key="1">
    <source>
        <dbReference type="SAM" id="MobiDB-lite"/>
    </source>
</evidence>
<proteinExistence type="predicted"/>
<dbReference type="STRING" id="1365950.SAMN05428963_103246"/>
<keyword evidence="3" id="KW-1185">Reference proteome</keyword>
<dbReference type="AlphaFoldDB" id="A0A1T4NY64"/>
<dbReference type="EMBL" id="FUXL01000003">
    <property type="protein sequence ID" value="SJZ84159.1"/>
    <property type="molecule type" value="Genomic_DNA"/>
</dbReference>
<dbReference type="Pfam" id="PF10649">
    <property type="entry name" value="DUF2478"/>
    <property type="match status" value="1"/>
</dbReference>
<evidence type="ECO:0000313" key="3">
    <source>
        <dbReference type="Proteomes" id="UP000190135"/>
    </source>
</evidence>
<dbReference type="RefSeq" id="WP_078707352.1">
    <property type="nucleotide sequence ID" value="NZ_FUXL01000003.1"/>
</dbReference>
<accession>A0A1T4NY64</accession>
<reference evidence="2 3" key="1">
    <citation type="submission" date="2017-02" db="EMBL/GenBank/DDBJ databases">
        <authorList>
            <person name="Peterson S.W."/>
        </authorList>
    </citation>
    <scope>NUCLEOTIDE SEQUENCE [LARGE SCALE GENOMIC DNA]</scope>
    <source>
        <strain evidence="2 3">USBA 369</strain>
    </source>
</reference>
<evidence type="ECO:0008006" key="4">
    <source>
        <dbReference type="Google" id="ProtNLM"/>
    </source>
</evidence>